<dbReference type="PANTHER" id="PTHR43047">
    <property type="entry name" value="TWO-COMPONENT HISTIDINE PROTEIN KINASE"/>
    <property type="match status" value="1"/>
</dbReference>
<keyword evidence="5" id="KW-0597">Phosphoprotein</keyword>
<dbReference type="Gene3D" id="3.30.565.10">
    <property type="entry name" value="Histidine kinase-like ATPase, C-terminal domain"/>
    <property type="match status" value="1"/>
</dbReference>
<evidence type="ECO:0000259" key="12">
    <source>
        <dbReference type="PROSITE" id="PS50109"/>
    </source>
</evidence>
<dbReference type="SMART" id="SM00387">
    <property type="entry name" value="HATPase_c"/>
    <property type="match status" value="1"/>
</dbReference>
<evidence type="ECO:0000256" key="2">
    <source>
        <dbReference type="ARBA" id="ARBA00004236"/>
    </source>
</evidence>
<keyword evidence="9" id="KW-0067">ATP-binding</keyword>
<comment type="subcellular location">
    <subcellularLocation>
        <location evidence="2">Cell membrane</location>
    </subcellularLocation>
</comment>
<keyword evidence="6" id="KW-0808">Transferase</keyword>
<gene>
    <name evidence="13" type="ORF">SAMN05216412_101120</name>
</gene>
<dbReference type="Gene3D" id="1.10.287.130">
    <property type="match status" value="1"/>
</dbReference>
<dbReference type="Gene3D" id="3.30.450.40">
    <property type="match status" value="1"/>
</dbReference>
<evidence type="ECO:0000256" key="4">
    <source>
        <dbReference type="ARBA" id="ARBA00022475"/>
    </source>
</evidence>
<dbReference type="SMART" id="SM00388">
    <property type="entry name" value="HisKA"/>
    <property type="match status" value="1"/>
</dbReference>
<organism evidence="13 14">
    <name type="scientific">Nitrosospira multiformis</name>
    <dbReference type="NCBI Taxonomy" id="1231"/>
    <lineage>
        <taxon>Bacteria</taxon>
        <taxon>Pseudomonadati</taxon>
        <taxon>Pseudomonadota</taxon>
        <taxon>Betaproteobacteria</taxon>
        <taxon>Nitrosomonadales</taxon>
        <taxon>Nitrosomonadaceae</taxon>
        <taxon>Nitrosospira</taxon>
    </lineage>
</organism>
<accession>A0A1H9Y9T0</accession>
<keyword evidence="7" id="KW-0547">Nucleotide-binding</keyword>
<reference evidence="13 14" key="1">
    <citation type="submission" date="2016-10" db="EMBL/GenBank/DDBJ databases">
        <authorList>
            <person name="de Groot N.N."/>
        </authorList>
    </citation>
    <scope>NUCLEOTIDE SEQUENCE [LARGE SCALE GENOMIC DNA]</scope>
    <source>
        <strain evidence="13 14">Nl7</strain>
    </source>
</reference>
<dbReference type="Pfam" id="PF01590">
    <property type="entry name" value="GAF"/>
    <property type="match status" value="1"/>
</dbReference>
<dbReference type="InterPro" id="IPR003661">
    <property type="entry name" value="HisK_dim/P_dom"/>
</dbReference>
<dbReference type="InterPro" id="IPR036890">
    <property type="entry name" value="HATPase_C_sf"/>
</dbReference>
<dbReference type="EC" id="2.7.13.3" evidence="3"/>
<evidence type="ECO:0000256" key="5">
    <source>
        <dbReference type="ARBA" id="ARBA00022553"/>
    </source>
</evidence>
<dbReference type="FunFam" id="3.30.565.10:FF:000023">
    <property type="entry name" value="PAS domain-containing sensor histidine kinase"/>
    <property type="match status" value="1"/>
</dbReference>
<dbReference type="GO" id="GO:0000155">
    <property type="term" value="F:phosphorelay sensor kinase activity"/>
    <property type="evidence" value="ECO:0007669"/>
    <property type="project" value="InterPro"/>
</dbReference>
<evidence type="ECO:0000256" key="9">
    <source>
        <dbReference type="ARBA" id="ARBA00022840"/>
    </source>
</evidence>
<dbReference type="AlphaFoldDB" id="A0A1H9Y9T0"/>
<evidence type="ECO:0000256" key="1">
    <source>
        <dbReference type="ARBA" id="ARBA00000085"/>
    </source>
</evidence>
<comment type="catalytic activity">
    <reaction evidence="1">
        <text>ATP + protein L-histidine = ADP + protein N-phospho-L-histidine.</text>
        <dbReference type="EC" id="2.7.13.3"/>
    </reaction>
</comment>
<evidence type="ECO:0000313" key="13">
    <source>
        <dbReference type="EMBL" id="SES65689.1"/>
    </source>
</evidence>
<dbReference type="CDD" id="cd00082">
    <property type="entry name" value="HisKA"/>
    <property type="match status" value="1"/>
</dbReference>
<evidence type="ECO:0000256" key="10">
    <source>
        <dbReference type="ARBA" id="ARBA00023012"/>
    </source>
</evidence>
<dbReference type="GO" id="GO:0009927">
    <property type="term" value="F:histidine phosphotransfer kinase activity"/>
    <property type="evidence" value="ECO:0007669"/>
    <property type="project" value="TreeGrafter"/>
</dbReference>
<feature type="domain" description="Histidine kinase" evidence="12">
    <location>
        <begin position="186"/>
        <end position="406"/>
    </location>
</feature>
<dbReference type="InterPro" id="IPR029016">
    <property type="entry name" value="GAF-like_dom_sf"/>
</dbReference>
<dbReference type="InterPro" id="IPR003018">
    <property type="entry name" value="GAF"/>
</dbReference>
<dbReference type="InterPro" id="IPR004358">
    <property type="entry name" value="Sig_transdc_His_kin-like_C"/>
</dbReference>
<dbReference type="Pfam" id="PF00512">
    <property type="entry name" value="HisKA"/>
    <property type="match status" value="1"/>
</dbReference>
<dbReference type="PROSITE" id="PS50109">
    <property type="entry name" value="HIS_KIN"/>
    <property type="match status" value="1"/>
</dbReference>
<evidence type="ECO:0000256" key="3">
    <source>
        <dbReference type="ARBA" id="ARBA00012438"/>
    </source>
</evidence>
<dbReference type="InterPro" id="IPR003594">
    <property type="entry name" value="HATPase_dom"/>
</dbReference>
<sequence length="413" mass="45658">MSANETERALVLKQYEILLPTPDRTLDRITALAAQLFDVPVAVIGIVDSDHIRLVSGCGLEATEIRFPPEYPAITLLCDAPYIVANTKIDTSLLTKMLATEVAGMEFYAGAPLITVGGFNLGSLWIIDRKPRVLNEKEFASLQDLACLIMDRLESSLNLSRILTQIIRNKDAAKKANLEQSEIISSMGHELRTPLNAILGFAQLMEMDNPPPTSSQKGNIEYILESGWYLLSLVNQILHSAAIESGKLSLLQTPLSLFTILEECQTMIKSQAQKKNIRLNFPRYEHTFPVHVLADETKLKQVLINLLTNAIKYNREGGDVTVEYSQNNFGVTRIRIRDTGSGLTQDQLDKLFQPFNRLGRESGSEEGTGIGLVVTKKLVEFMGGEIGVESVVAAGSTFWIDLPSAEQPQLPDQ</sequence>
<dbReference type="SUPFAM" id="SSF55781">
    <property type="entry name" value="GAF domain-like"/>
    <property type="match status" value="1"/>
</dbReference>
<dbReference type="PRINTS" id="PR00344">
    <property type="entry name" value="BCTRLSENSOR"/>
</dbReference>
<proteinExistence type="predicted"/>
<dbReference type="Pfam" id="PF02518">
    <property type="entry name" value="HATPase_c"/>
    <property type="match status" value="1"/>
</dbReference>
<dbReference type="SUPFAM" id="SSF55874">
    <property type="entry name" value="ATPase domain of HSP90 chaperone/DNA topoisomerase II/histidine kinase"/>
    <property type="match status" value="1"/>
</dbReference>
<keyword evidence="4" id="KW-1003">Cell membrane</keyword>
<dbReference type="InterPro" id="IPR036097">
    <property type="entry name" value="HisK_dim/P_sf"/>
</dbReference>
<evidence type="ECO:0000256" key="7">
    <source>
        <dbReference type="ARBA" id="ARBA00022741"/>
    </source>
</evidence>
<dbReference type="EMBL" id="FOHI01000001">
    <property type="protein sequence ID" value="SES65689.1"/>
    <property type="molecule type" value="Genomic_DNA"/>
</dbReference>
<keyword evidence="11" id="KW-0472">Membrane</keyword>
<keyword evidence="10" id="KW-0902">Two-component regulatory system</keyword>
<dbReference type="RefSeq" id="WP_074703751.1">
    <property type="nucleotide sequence ID" value="NZ_FOHI01000001.1"/>
</dbReference>
<evidence type="ECO:0000256" key="6">
    <source>
        <dbReference type="ARBA" id="ARBA00022679"/>
    </source>
</evidence>
<name>A0A1H9Y9T0_9PROT</name>
<dbReference type="SUPFAM" id="SSF47384">
    <property type="entry name" value="Homodimeric domain of signal transducing histidine kinase"/>
    <property type="match status" value="1"/>
</dbReference>
<dbReference type="GO" id="GO:0005524">
    <property type="term" value="F:ATP binding"/>
    <property type="evidence" value="ECO:0007669"/>
    <property type="project" value="UniProtKB-KW"/>
</dbReference>
<dbReference type="InterPro" id="IPR005467">
    <property type="entry name" value="His_kinase_dom"/>
</dbReference>
<evidence type="ECO:0000256" key="11">
    <source>
        <dbReference type="ARBA" id="ARBA00023136"/>
    </source>
</evidence>
<protein>
    <recommendedName>
        <fullName evidence="3">histidine kinase</fullName>
        <ecNumber evidence="3">2.7.13.3</ecNumber>
    </recommendedName>
</protein>
<evidence type="ECO:0000313" key="14">
    <source>
        <dbReference type="Proteomes" id="UP000183339"/>
    </source>
</evidence>
<keyword evidence="8 13" id="KW-0418">Kinase</keyword>
<dbReference type="PANTHER" id="PTHR43047:SF72">
    <property type="entry name" value="OSMOSENSING HISTIDINE PROTEIN KINASE SLN1"/>
    <property type="match status" value="1"/>
</dbReference>
<dbReference type="GO" id="GO:0005886">
    <property type="term" value="C:plasma membrane"/>
    <property type="evidence" value="ECO:0007669"/>
    <property type="project" value="UniProtKB-SubCell"/>
</dbReference>
<dbReference type="Proteomes" id="UP000183339">
    <property type="component" value="Unassembled WGS sequence"/>
</dbReference>
<evidence type="ECO:0000256" key="8">
    <source>
        <dbReference type="ARBA" id="ARBA00022777"/>
    </source>
</evidence>
<dbReference type="OrthoDB" id="8552871at2"/>